<gene>
    <name evidence="3" type="ORF">SAMN02745126_02559</name>
</gene>
<dbReference type="InterPro" id="IPR037138">
    <property type="entry name" value="His_deacetylse_dom_sf"/>
</dbReference>
<dbReference type="InterPro" id="IPR000286">
    <property type="entry name" value="HDACs"/>
</dbReference>
<protein>
    <submittedName>
        <fullName evidence="3">Acetoin utilization deacetylase AcuC</fullName>
    </submittedName>
</protein>
<dbReference type="GO" id="GO:0004407">
    <property type="term" value="F:histone deacetylase activity"/>
    <property type="evidence" value="ECO:0007669"/>
    <property type="project" value="TreeGrafter"/>
</dbReference>
<dbReference type="Gene3D" id="3.40.800.20">
    <property type="entry name" value="Histone deacetylase domain"/>
    <property type="match status" value="1"/>
</dbReference>
<sequence>MSTLLISHPAFLEHDPGEFHPECPDRLRAVMAALENESFALLQRATAPEATLEQMMRVHPQAYIESILAIRPPAGEVVMIDGDTGMSAGSAEAVVRAAGALVAAVDAVMTGEAETAFAAVRPPGHHASPDIPGGFCLFNNVAIGARHAQAHHGIERVAILDFDVHHGQGTQTVVEPDASLFYGSSHQYPLYPGTGTAREHGIAGNVVNVPLAANSGSAQFRAAWSERILPQLDRFAPELLILSAGFDAHRRDPLAQLQLETDDFRWVTEELLTIADRHAKGRVVSALEGGYDFEALAASVAAHVRALMRV</sequence>
<dbReference type="CDD" id="cd11599">
    <property type="entry name" value="HDAC_classII_2"/>
    <property type="match status" value="1"/>
</dbReference>
<organism evidence="3 4">
    <name type="scientific">Enhydrobacter aerosaccus</name>
    <dbReference type="NCBI Taxonomy" id="225324"/>
    <lineage>
        <taxon>Bacteria</taxon>
        <taxon>Pseudomonadati</taxon>
        <taxon>Pseudomonadota</taxon>
        <taxon>Alphaproteobacteria</taxon>
        <taxon>Hyphomicrobiales</taxon>
        <taxon>Enhydrobacter</taxon>
    </lineage>
</organism>
<accession>A0A1T4P1X5</accession>
<evidence type="ECO:0000256" key="1">
    <source>
        <dbReference type="ARBA" id="ARBA00005947"/>
    </source>
</evidence>
<dbReference type="InterPro" id="IPR023696">
    <property type="entry name" value="Ureohydrolase_dom_sf"/>
</dbReference>
<keyword evidence="4" id="KW-1185">Reference proteome</keyword>
<proteinExistence type="inferred from homology"/>
<dbReference type="OrthoDB" id="9808367at2"/>
<feature type="domain" description="Histone deacetylase" evidence="2">
    <location>
        <begin position="20"/>
        <end position="307"/>
    </location>
</feature>
<dbReference type="PANTHER" id="PTHR10625:SF10">
    <property type="entry name" value="HISTONE DEACETYLASE HDAC1"/>
    <property type="match status" value="1"/>
</dbReference>
<dbReference type="InterPro" id="IPR023801">
    <property type="entry name" value="His_deacetylse_dom"/>
</dbReference>
<dbReference type="PRINTS" id="PR01270">
    <property type="entry name" value="HDASUPER"/>
</dbReference>
<dbReference type="GO" id="GO:0040029">
    <property type="term" value="P:epigenetic regulation of gene expression"/>
    <property type="evidence" value="ECO:0007669"/>
    <property type="project" value="TreeGrafter"/>
</dbReference>
<evidence type="ECO:0000259" key="2">
    <source>
        <dbReference type="Pfam" id="PF00850"/>
    </source>
</evidence>
<comment type="similarity">
    <text evidence="1">Belongs to the histone deacetylase family.</text>
</comment>
<evidence type="ECO:0000313" key="3">
    <source>
        <dbReference type="EMBL" id="SJZ85266.1"/>
    </source>
</evidence>
<dbReference type="STRING" id="225324.SAMN02745126_02559"/>
<dbReference type="PANTHER" id="PTHR10625">
    <property type="entry name" value="HISTONE DEACETYLASE HDAC1-RELATED"/>
    <property type="match status" value="1"/>
</dbReference>
<reference evidence="4" key="1">
    <citation type="submission" date="2017-02" db="EMBL/GenBank/DDBJ databases">
        <authorList>
            <person name="Varghese N."/>
            <person name="Submissions S."/>
        </authorList>
    </citation>
    <scope>NUCLEOTIDE SEQUENCE [LARGE SCALE GENOMIC DNA]</scope>
    <source>
        <strain evidence="4">ATCC 27094</strain>
    </source>
</reference>
<evidence type="ECO:0000313" key="4">
    <source>
        <dbReference type="Proteomes" id="UP000190092"/>
    </source>
</evidence>
<dbReference type="SUPFAM" id="SSF52768">
    <property type="entry name" value="Arginase/deacetylase"/>
    <property type="match status" value="1"/>
</dbReference>
<dbReference type="EMBL" id="FUWJ01000002">
    <property type="protein sequence ID" value="SJZ85266.1"/>
    <property type="molecule type" value="Genomic_DNA"/>
</dbReference>
<dbReference type="AlphaFoldDB" id="A0A1T4P1X5"/>
<dbReference type="Proteomes" id="UP000190092">
    <property type="component" value="Unassembled WGS sequence"/>
</dbReference>
<dbReference type="Pfam" id="PF00850">
    <property type="entry name" value="Hist_deacetyl"/>
    <property type="match status" value="1"/>
</dbReference>
<dbReference type="RefSeq" id="WP_085934226.1">
    <property type="nucleotide sequence ID" value="NZ_FUWJ01000002.1"/>
</dbReference>
<name>A0A1T4P1X5_9HYPH</name>